<dbReference type="RefSeq" id="WP_183627437.1">
    <property type="nucleotide sequence ID" value="NZ_JACIDX010000014.1"/>
</dbReference>
<keyword evidence="2" id="KW-1185">Reference proteome</keyword>
<reference evidence="1 2" key="1">
    <citation type="submission" date="2020-08" db="EMBL/GenBank/DDBJ databases">
        <title>Genomic Encyclopedia of Type Strains, Phase IV (KMG-IV): sequencing the most valuable type-strain genomes for metagenomic binning, comparative biology and taxonomic classification.</title>
        <authorList>
            <person name="Goeker M."/>
        </authorList>
    </citation>
    <scope>NUCLEOTIDE SEQUENCE [LARGE SCALE GENOMIC DNA]</scope>
    <source>
        <strain evidence="1 2">DSM 27057</strain>
    </source>
</reference>
<dbReference type="Proteomes" id="UP000548867">
    <property type="component" value="Unassembled WGS sequence"/>
</dbReference>
<sequence>MTEEPATPDTARIAAHLTTVADVLTELAAEIEDLGTTLCLDPAIIAHHVGTLQSIDLIAQKQRWLATLLHADCPLSAVDTIGVEALKARFAAPRAH</sequence>
<accession>A0A7W6G775</accession>
<comment type="caution">
    <text evidence="1">The sequence shown here is derived from an EMBL/GenBank/DDBJ whole genome shotgun (WGS) entry which is preliminary data.</text>
</comment>
<evidence type="ECO:0000313" key="2">
    <source>
        <dbReference type="Proteomes" id="UP000548867"/>
    </source>
</evidence>
<proteinExistence type="predicted"/>
<name>A0A7W6G775_9SPHN</name>
<protein>
    <submittedName>
        <fullName evidence="1">Uncharacterized protein</fullName>
    </submittedName>
</protein>
<gene>
    <name evidence="1" type="ORF">GGR38_003539</name>
</gene>
<evidence type="ECO:0000313" key="1">
    <source>
        <dbReference type="EMBL" id="MBB3956574.1"/>
    </source>
</evidence>
<organism evidence="1 2">
    <name type="scientific">Novosphingobium sediminicola</name>
    <dbReference type="NCBI Taxonomy" id="563162"/>
    <lineage>
        <taxon>Bacteria</taxon>
        <taxon>Pseudomonadati</taxon>
        <taxon>Pseudomonadota</taxon>
        <taxon>Alphaproteobacteria</taxon>
        <taxon>Sphingomonadales</taxon>
        <taxon>Sphingomonadaceae</taxon>
        <taxon>Novosphingobium</taxon>
    </lineage>
</organism>
<dbReference type="AlphaFoldDB" id="A0A7W6G775"/>
<dbReference type="EMBL" id="JACIDX010000014">
    <property type="protein sequence ID" value="MBB3956574.1"/>
    <property type="molecule type" value="Genomic_DNA"/>
</dbReference>